<evidence type="ECO:0000313" key="1">
    <source>
        <dbReference type="EMBL" id="CAE7909108.1"/>
    </source>
</evidence>
<organism evidence="1 2">
    <name type="scientific">Symbiodinium necroappetens</name>
    <dbReference type="NCBI Taxonomy" id="1628268"/>
    <lineage>
        <taxon>Eukaryota</taxon>
        <taxon>Sar</taxon>
        <taxon>Alveolata</taxon>
        <taxon>Dinophyceae</taxon>
        <taxon>Suessiales</taxon>
        <taxon>Symbiodiniaceae</taxon>
        <taxon>Symbiodinium</taxon>
    </lineage>
</organism>
<dbReference type="Proteomes" id="UP000601435">
    <property type="component" value="Unassembled WGS sequence"/>
</dbReference>
<keyword evidence="2" id="KW-1185">Reference proteome</keyword>
<comment type="caution">
    <text evidence="1">The sequence shown here is derived from an EMBL/GenBank/DDBJ whole genome shotgun (WGS) entry which is preliminary data.</text>
</comment>
<protein>
    <submittedName>
        <fullName evidence="1">Rrp5 protein</fullName>
    </submittedName>
</protein>
<proteinExistence type="predicted"/>
<dbReference type="EMBL" id="CAJNJA010073252">
    <property type="protein sequence ID" value="CAE7909108.1"/>
    <property type="molecule type" value="Genomic_DNA"/>
</dbReference>
<feature type="non-terminal residue" evidence="1">
    <location>
        <position position="333"/>
    </location>
</feature>
<dbReference type="AlphaFoldDB" id="A0A813BLL2"/>
<reference evidence="1" key="1">
    <citation type="submission" date="2021-02" db="EMBL/GenBank/DDBJ databases">
        <authorList>
            <person name="Dougan E. K."/>
            <person name="Rhodes N."/>
            <person name="Thang M."/>
            <person name="Chan C."/>
        </authorList>
    </citation>
    <scope>NUCLEOTIDE SEQUENCE</scope>
</reference>
<dbReference type="OrthoDB" id="413598at2759"/>
<sequence>RTDGLPAWTVAAAVSALRGFAKREPLLRRSRLQICCEPLWLCVLLHAAVGSGHLLVRVSMCLLHAFAHVFGEEELPAFWPLVQALGADLLKQGRLSAAATISAQMLNYQSGIRPPYVPALSLHVAASAQYAPVSSDVLFFRFRLPGAPGFIRILQMLTAEARAQGIQFARPVIMDASQKSLSFTEISRFRALALLPHVPYAQRLPDVFALNSPTLVPALPLLHKYVWPYAGPFCGRTDSELSQALDPTAANTSSHPFSPFAFQGKVFQPDRFDEDRRYWAQYTEWELWPHLIRFKSRGCDMLGRCSLWSDRSGGFFPRAIRILSMLWPRWSWC</sequence>
<evidence type="ECO:0000313" key="2">
    <source>
        <dbReference type="Proteomes" id="UP000601435"/>
    </source>
</evidence>
<name>A0A813BLL2_9DINO</name>
<gene>
    <name evidence="1" type="primary">rrp5</name>
    <name evidence="1" type="ORF">SNEC2469_LOCUS30891</name>
</gene>
<accession>A0A813BLL2</accession>